<comment type="caution">
    <text evidence="2">The sequence shown here is derived from an EMBL/GenBank/DDBJ whole genome shotgun (WGS) entry which is preliminary data.</text>
</comment>
<dbReference type="Proteomes" id="UP001589608">
    <property type="component" value="Unassembled WGS sequence"/>
</dbReference>
<keyword evidence="1" id="KW-0472">Membrane</keyword>
<protein>
    <submittedName>
        <fullName evidence="2">Uncharacterized protein</fullName>
    </submittedName>
</protein>
<sequence length="46" mass="5228">MNYQRTDTQAWKVPAQFTALFAAALLLGIALSAGLLLRLRQARRRR</sequence>
<feature type="transmembrane region" description="Helical" evidence="1">
    <location>
        <begin position="15"/>
        <end position="37"/>
    </location>
</feature>
<dbReference type="EMBL" id="JBHMCA010000049">
    <property type="protein sequence ID" value="MFB9446809.1"/>
    <property type="molecule type" value="Genomic_DNA"/>
</dbReference>
<evidence type="ECO:0000256" key="1">
    <source>
        <dbReference type="SAM" id="Phobius"/>
    </source>
</evidence>
<keyword evidence="3" id="KW-1185">Reference proteome</keyword>
<keyword evidence="1" id="KW-1133">Transmembrane helix</keyword>
<keyword evidence="1" id="KW-0812">Transmembrane</keyword>
<dbReference type="RefSeq" id="WP_223104717.1">
    <property type="nucleotide sequence ID" value="NZ_CP061913.1"/>
</dbReference>
<accession>A0ABV5MD78</accession>
<evidence type="ECO:0000313" key="3">
    <source>
        <dbReference type="Proteomes" id="UP001589608"/>
    </source>
</evidence>
<organism evidence="2 3">
    <name type="scientific">Dactylosporangium vinaceum</name>
    <dbReference type="NCBI Taxonomy" id="53362"/>
    <lineage>
        <taxon>Bacteria</taxon>
        <taxon>Bacillati</taxon>
        <taxon>Actinomycetota</taxon>
        <taxon>Actinomycetes</taxon>
        <taxon>Micromonosporales</taxon>
        <taxon>Micromonosporaceae</taxon>
        <taxon>Dactylosporangium</taxon>
    </lineage>
</organism>
<proteinExistence type="predicted"/>
<name>A0ABV5MD78_9ACTN</name>
<evidence type="ECO:0000313" key="2">
    <source>
        <dbReference type="EMBL" id="MFB9446809.1"/>
    </source>
</evidence>
<gene>
    <name evidence="2" type="ORF">ACFFTR_27280</name>
</gene>
<reference evidence="2 3" key="1">
    <citation type="submission" date="2024-09" db="EMBL/GenBank/DDBJ databases">
        <authorList>
            <person name="Sun Q."/>
            <person name="Mori K."/>
        </authorList>
    </citation>
    <scope>NUCLEOTIDE SEQUENCE [LARGE SCALE GENOMIC DNA]</scope>
    <source>
        <strain evidence="2 3">JCM 3307</strain>
    </source>
</reference>